<feature type="region of interest" description="Disordered" evidence="1">
    <location>
        <begin position="116"/>
        <end position="142"/>
    </location>
</feature>
<feature type="region of interest" description="Disordered" evidence="1">
    <location>
        <begin position="168"/>
        <end position="214"/>
    </location>
</feature>
<evidence type="ECO:0000313" key="2">
    <source>
        <dbReference type="EMBL" id="KZV51453.1"/>
    </source>
</evidence>
<dbReference type="EMBL" id="KQ991619">
    <property type="protein sequence ID" value="KZV51453.1"/>
    <property type="molecule type" value="Genomic_DNA"/>
</dbReference>
<gene>
    <name evidence="2" type="ORF">F511_25033</name>
</gene>
<organism evidence="2 3">
    <name type="scientific">Dorcoceras hygrometricum</name>
    <dbReference type="NCBI Taxonomy" id="472368"/>
    <lineage>
        <taxon>Eukaryota</taxon>
        <taxon>Viridiplantae</taxon>
        <taxon>Streptophyta</taxon>
        <taxon>Embryophyta</taxon>
        <taxon>Tracheophyta</taxon>
        <taxon>Spermatophyta</taxon>
        <taxon>Magnoliopsida</taxon>
        <taxon>eudicotyledons</taxon>
        <taxon>Gunneridae</taxon>
        <taxon>Pentapetalae</taxon>
        <taxon>asterids</taxon>
        <taxon>lamiids</taxon>
        <taxon>Lamiales</taxon>
        <taxon>Gesneriaceae</taxon>
        <taxon>Didymocarpoideae</taxon>
        <taxon>Trichosporeae</taxon>
        <taxon>Loxocarpinae</taxon>
        <taxon>Dorcoceras</taxon>
    </lineage>
</organism>
<reference evidence="2 3" key="1">
    <citation type="journal article" date="2015" name="Proc. Natl. Acad. Sci. U.S.A.">
        <title>The resurrection genome of Boea hygrometrica: A blueprint for survival of dehydration.</title>
        <authorList>
            <person name="Xiao L."/>
            <person name="Yang G."/>
            <person name="Zhang L."/>
            <person name="Yang X."/>
            <person name="Zhao S."/>
            <person name="Ji Z."/>
            <person name="Zhou Q."/>
            <person name="Hu M."/>
            <person name="Wang Y."/>
            <person name="Chen M."/>
            <person name="Xu Y."/>
            <person name="Jin H."/>
            <person name="Xiao X."/>
            <person name="Hu G."/>
            <person name="Bao F."/>
            <person name="Hu Y."/>
            <person name="Wan P."/>
            <person name="Li L."/>
            <person name="Deng X."/>
            <person name="Kuang T."/>
            <person name="Xiang C."/>
            <person name="Zhu J.K."/>
            <person name="Oliver M.J."/>
            <person name="He Y."/>
        </authorList>
    </citation>
    <scope>NUCLEOTIDE SEQUENCE [LARGE SCALE GENOMIC DNA]</scope>
    <source>
        <strain evidence="3">cv. XS01</strain>
    </source>
</reference>
<keyword evidence="3" id="KW-1185">Reference proteome</keyword>
<feature type="compositionally biased region" description="Polar residues" evidence="1">
    <location>
        <begin position="184"/>
        <end position="194"/>
    </location>
</feature>
<evidence type="ECO:0000313" key="3">
    <source>
        <dbReference type="Proteomes" id="UP000250235"/>
    </source>
</evidence>
<name>A0A2Z7CXB7_9LAMI</name>
<sequence length="355" mass="38233">MPELNLEEKISRRNDSGDVAGRRWLPPTSRVAQISAQRRATSCAWPLATTGQHAPCPHGQPASSHATIALIVGRPPCKVAAQRRPSSAQHLGLDKASDRLPCAASAQVPRAFMRAGEGAADPSHSSDTTVGNGGGSRSRAWLQPESQGDWLFTVGGGRLRLIKSTTGSKVPSSACTRRPDEISTDGNSSKSWPQQIPARGGGGDDMRERRGGGITDSACKNHLVVVSVQYGPFNPYIAIRSTTIGKSRVVRDPIAMHTSWRSNSDIASVTRVSMTFRVVRTNQYNKDLGLFNSTDGNHLESPNEGSSIDHQVTIYLHAQNITMFPTNETWYFASQILVSSPGGLILILTAQSTRN</sequence>
<feature type="compositionally biased region" description="Basic and acidic residues" evidence="1">
    <location>
        <begin position="202"/>
        <end position="211"/>
    </location>
</feature>
<protein>
    <recommendedName>
        <fullName evidence="4">Triacylglycerol lipase</fullName>
    </recommendedName>
</protein>
<feature type="region of interest" description="Disordered" evidence="1">
    <location>
        <begin position="1"/>
        <end position="20"/>
    </location>
</feature>
<dbReference type="Proteomes" id="UP000250235">
    <property type="component" value="Unassembled WGS sequence"/>
</dbReference>
<evidence type="ECO:0008006" key="4">
    <source>
        <dbReference type="Google" id="ProtNLM"/>
    </source>
</evidence>
<proteinExistence type="predicted"/>
<feature type="compositionally biased region" description="Basic and acidic residues" evidence="1">
    <location>
        <begin position="1"/>
        <end position="16"/>
    </location>
</feature>
<evidence type="ECO:0000256" key="1">
    <source>
        <dbReference type="SAM" id="MobiDB-lite"/>
    </source>
</evidence>
<dbReference type="AlphaFoldDB" id="A0A2Z7CXB7"/>
<accession>A0A2Z7CXB7</accession>